<reference evidence="5 6" key="1">
    <citation type="submission" date="2015-01" db="EMBL/GenBank/DDBJ databases">
        <title>Evolution of Trichinella species and genotypes.</title>
        <authorList>
            <person name="Korhonen P.K."/>
            <person name="Edoardo P."/>
            <person name="Giuseppe L.R."/>
            <person name="Gasser R.B."/>
        </authorList>
    </citation>
    <scope>NUCLEOTIDE SEQUENCE [LARGE SCALE GENOMIC DNA]</scope>
    <source>
        <strain evidence="5">ISS120</strain>
    </source>
</reference>
<dbReference type="GO" id="GO:0004601">
    <property type="term" value="F:peroxidase activity"/>
    <property type="evidence" value="ECO:0007669"/>
    <property type="project" value="UniProtKB-KW"/>
</dbReference>
<dbReference type="PANTHER" id="PTHR11592">
    <property type="entry name" value="GLUTATHIONE PEROXIDASE"/>
    <property type="match status" value="1"/>
</dbReference>
<evidence type="ECO:0000256" key="1">
    <source>
        <dbReference type="ARBA" id="ARBA00006926"/>
    </source>
</evidence>
<dbReference type="PANTHER" id="PTHR11592:SF78">
    <property type="entry name" value="GLUTATHIONE PEROXIDASE"/>
    <property type="match status" value="1"/>
</dbReference>
<protein>
    <recommendedName>
        <fullName evidence="4">Glutathione peroxidase</fullName>
    </recommendedName>
</protein>
<dbReference type="PROSITE" id="PS51355">
    <property type="entry name" value="GLUTATHIONE_PEROXID_3"/>
    <property type="match status" value="1"/>
</dbReference>
<proteinExistence type="inferred from homology"/>
<gene>
    <name evidence="5" type="primary">GPX1</name>
    <name evidence="5" type="ORF">T03_2216</name>
</gene>
<evidence type="ECO:0000256" key="2">
    <source>
        <dbReference type="ARBA" id="ARBA00022559"/>
    </source>
</evidence>
<dbReference type="CDD" id="cd00340">
    <property type="entry name" value="GSH_Peroxidase"/>
    <property type="match status" value="1"/>
</dbReference>
<evidence type="ECO:0000256" key="3">
    <source>
        <dbReference type="ARBA" id="ARBA00023002"/>
    </source>
</evidence>
<dbReference type="InterPro" id="IPR036249">
    <property type="entry name" value="Thioredoxin-like_sf"/>
</dbReference>
<dbReference type="SUPFAM" id="SSF52833">
    <property type="entry name" value="Thioredoxin-like"/>
    <property type="match status" value="1"/>
</dbReference>
<accession>A0A0V1DJA1</accession>
<dbReference type="PRINTS" id="PR01011">
    <property type="entry name" value="GLUTPROXDASE"/>
</dbReference>
<keyword evidence="6" id="KW-1185">Reference proteome</keyword>
<dbReference type="OrthoDB" id="446890at2759"/>
<dbReference type="STRING" id="45882.A0A0V1DJA1"/>
<dbReference type="Gene3D" id="3.40.30.10">
    <property type="entry name" value="Glutaredoxin"/>
    <property type="match status" value="1"/>
</dbReference>
<comment type="caution">
    <text evidence="5">The sequence shown here is derived from an EMBL/GenBank/DDBJ whole genome shotgun (WGS) entry which is preliminary data.</text>
</comment>
<dbReference type="AlphaFoldDB" id="A0A0V1DJA1"/>
<sequence length="281" mass="32006">MEIARTIPLRRRPSGIFFERWRRVVRVDLCSEKEQSGCNDPPGWGRRICLRVRASSSASTVCLLFFARSVSSSRPHSQNTSPHVSTLRKVKRRSLSIFTASASHEFGVTNAQPMPSRSFGAGSRLISNQMASKSSDKCVYDFEAKDIDGNVVSMKKYHNYKQLQQLYTKYESQGLRIAAFPCNQFGKQEPKSEEEIKKFATERYGVTFDMYSKIDVNDANEHPLWHFLKSKLSGTTGTPIKWNFAKFLIDQNGVPVRRYEPDDSPNSMEPDFVALLNKKNS</sequence>
<evidence type="ECO:0000313" key="5">
    <source>
        <dbReference type="EMBL" id="KRY61599.1"/>
    </source>
</evidence>
<evidence type="ECO:0000256" key="4">
    <source>
        <dbReference type="RuleBase" id="RU000499"/>
    </source>
</evidence>
<dbReference type="InterPro" id="IPR000889">
    <property type="entry name" value="Glutathione_peroxidase"/>
</dbReference>
<dbReference type="EMBL" id="JYDI01000001">
    <property type="protein sequence ID" value="KRY61599.1"/>
    <property type="molecule type" value="Genomic_DNA"/>
</dbReference>
<keyword evidence="2 4" id="KW-0575">Peroxidase</keyword>
<keyword evidence="3 4" id="KW-0560">Oxidoreductase</keyword>
<organism evidence="5 6">
    <name type="scientific">Trichinella britovi</name>
    <name type="common">Parasitic roundworm</name>
    <dbReference type="NCBI Taxonomy" id="45882"/>
    <lineage>
        <taxon>Eukaryota</taxon>
        <taxon>Metazoa</taxon>
        <taxon>Ecdysozoa</taxon>
        <taxon>Nematoda</taxon>
        <taxon>Enoplea</taxon>
        <taxon>Dorylaimia</taxon>
        <taxon>Trichinellida</taxon>
        <taxon>Trichinellidae</taxon>
        <taxon>Trichinella</taxon>
    </lineage>
</organism>
<dbReference type="Proteomes" id="UP000054653">
    <property type="component" value="Unassembled WGS sequence"/>
</dbReference>
<dbReference type="GO" id="GO:0006979">
    <property type="term" value="P:response to oxidative stress"/>
    <property type="evidence" value="ECO:0007669"/>
    <property type="project" value="InterPro"/>
</dbReference>
<comment type="similarity">
    <text evidence="1 4">Belongs to the glutathione peroxidase family.</text>
</comment>
<name>A0A0V1DJA1_TRIBR</name>
<evidence type="ECO:0000313" key="6">
    <source>
        <dbReference type="Proteomes" id="UP000054653"/>
    </source>
</evidence>
<dbReference type="Pfam" id="PF00255">
    <property type="entry name" value="GSHPx"/>
    <property type="match status" value="1"/>
</dbReference>